<dbReference type="Pfam" id="PF04586">
    <property type="entry name" value="Peptidase_S78"/>
    <property type="match status" value="1"/>
</dbReference>
<dbReference type="GO" id="GO:0006508">
    <property type="term" value="P:proteolysis"/>
    <property type="evidence" value="ECO:0007669"/>
    <property type="project" value="UniProtKB-KW"/>
</dbReference>
<dbReference type="PATRIC" id="fig|401562.3.peg.2201"/>
<evidence type="ECO:0000313" key="6">
    <source>
        <dbReference type="EMBL" id="KTQ95130.1"/>
    </source>
</evidence>
<dbReference type="NCBIfam" id="NF045541">
    <property type="entry name" value="scaf_prot_MCP2"/>
    <property type="match status" value="1"/>
</dbReference>
<proteinExistence type="predicted"/>
<keyword evidence="1" id="KW-1188">Viral release from host cell</keyword>
<dbReference type="Proteomes" id="UP000078272">
    <property type="component" value="Unassembled WGS sequence"/>
</dbReference>
<accession>A0A175R7E8</accession>
<sequence>MLHRSALATGTFDDGAYAIRALVATAHPVRRQDVRGPFLEVLDPAGAQLTDDLDVPFLDAHNQRSARATIGRAYAFAREPDGIAASLRFSVAADVAPLVERVKDGTVRAFSVGYRVLNWRESKTATGERVRTATAWVIQEVSLVPIPADPNARKRSAAMDEELDTLDVMPEADQTAIRSIGETLDLPPSAAEEQITARATVAEARAALRTRALEGMRQRSASTRIRVQNPGPSPEETRAAREEALACRMNGQTPSEAARPYMALRLLDHATDSLQAAGISTRGMAADDVFVRAGTHTTSDFPLLVSNAMGKVAQEAYKAAESPLRLLCKQRNLSNVKQSTAIRLGELGRLEPLSESGEFRNTTRAENGEGFALDTYGRAINVSRKLMVNDDLNLLGDMNAAFGEAAAQTEADLLFETLTGNPKLSDGKAVFHASRGNIGTIPTDGSTAGITVASLNEARRAMRGRKGLDGRTLISATPKYLLVGPERETEAEAMLAELSASTIADVNPFAGKLQLLVEPRIEDGRWYIFADPARLPCLQFGYLASAPGVQIQRAEAWDVLGAKFRAWLDFGCAWLDWRGAQFNAGE</sequence>
<evidence type="ECO:0000256" key="4">
    <source>
        <dbReference type="SAM" id="MobiDB-lite"/>
    </source>
</evidence>
<gene>
    <name evidence="6" type="ORF">NS226_13150</name>
</gene>
<dbReference type="EMBL" id="LDPZ01000024">
    <property type="protein sequence ID" value="KTQ95130.1"/>
    <property type="molecule type" value="Genomic_DNA"/>
</dbReference>
<comment type="caution">
    <text evidence="6">The sequence shown here is derived from an EMBL/GenBank/DDBJ whole genome shotgun (WGS) entry which is preliminary data.</text>
</comment>
<dbReference type="GO" id="GO:0008233">
    <property type="term" value="F:peptidase activity"/>
    <property type="evidence" value="ECO:0007669"/>
    <property type="project" value="UniProtKB-KW"/>
</dbReference>
<dbReference type="Pfam" id="PF25209">
    <property type="entry name" value="Phage_capsid_4"/>
    <property type="match status" value="1"/>
</dbReference>
<dbReference type="AlphaFoldDB" id="A0A175R7E8"/>
<reference evidence="6 7" key="1">
    <citation type="journal article" date="2016" name="Front. Microbiol.">
        <title>Genomic Resource of Rice Seed Associated Bacteria.</title>
        <authorList>
            <person name="Midha S."/>
            <person name="Bansal K."/>
            <person name="Sharma S."/>
            <person name="Kumar N."/>
            <person name="Patil P.P."/>
            <person name="Chaudhry V."/>
            <person name="Patil P.B."/>
        </authorList>
    </citation>
    <scope>NUCLEOTIDE SEQUENCE [LARGE SCALE GENOMIC DNA]</scope>
    <source>
        <strain evidence="6 7">NS226</strain>
    </source>
</reference>
<feature type="domain" description="Prohead serine protease" evidence="5">
    <location>
        <begin position="54"/>
        <end position="155"/>
    </location>
</feature>
<organism evidence="6 7">
    <name type="scientific">Aureimonas ureilytica</name>
    <dbReference type="NCBI Taxonomy" id="401562"/>
    <lineage>
        <taxon>Bacteria</taxon>
        <taxon>Pseudomonadati</taxon>
        <taxon>Pseudomonadota</taxon>
        <taxon>Alphaproteobacteria</taxon>
        <taxon>Hyphomicrobiales</taxon>
        <taxon>Aurantimonadaceae</taxon>
        <taxon>Aureimonas</taxon>
    </lineage>
</organism>
<evidence type="ECO:0000259" key="5">
    <source>
        <dbReference type="Pfam" id="PF04586"/>
    </source>
</evidence>
<evidence type="ECO:0000313" key="7">
    <source>
        <dbReference type="Proteomes" id="UP000078272"/>
    </source>
</evidence>
<name>A0A175R7E8_9HYPH</name>
<protein>
    <recommendedName>
        <fullName evidence="5">Prohead serine protease domain-containing protein</fullName>
    </recommendedName>
</protein>
<feature type="region of interest" description="Disordered" evidence="4">
    <location>
        <begin position="215"/>
        <end position="235"/>
    </location>
</feature>
<keyword evidence="3" id="KW-0378">Hydrolase</keyword>
<evidence type="ECO:0000256" key="2">
    <source>
        <dbReference type="ARBA" id="ARBA00022670"/>
    </source>
</evidence>
<keyword evidence="2" id="KW-0645">Protease</keyword>
<dbReference type="InterPro" id="IPR054613">
    <property type="entry name" value="Peptidase_S78_dom"/>
</dbReference>
<evidence type="ECO:0000256" key="1">
    <source>
        <dbReference type="ARBA" id="ARBA00022612"/>
    </source>
</evidence>
<evidence type="ECO:0000256" key="3">
    <source>
        <dbReference type="ARBA" id="ARBA00022801"/>
    </source>
</evidence>